<evidence type="ECO:0000256" key="1">
    <source>
        <dbReference type="ARBA" id="ARBA00005046"/>
    </source>
</evidence>
<evidence type="ECO:0000313" key="13">
    <source>
        <dbReference type="Proteomes" id="UP000002407"/>
    </source>
</evidence>
<keyword evidence="5" id="KW-0501">Molybdenum cofactor biosynthesis</keyword>
<dbReference type="EC" id="2.8.1.12" evidence="3"/>
<dbReference type="STRING" id="360107.CHAB381_0116"/>
<dbReference type="UniPathway" id="UPA00344"/>
<dbReference type="Pfam" id="PF02391">
    <property type="entry name" value="MoaE"/>
    <property type="match status" value="1"/>
</dbReference>
<gene>
    <name evidence="12" type="primary">moaE</name>
    <name evidence="12" type="ordered locus">CHAB381_0116</name>
</gene>
<dbReference type="CDD" id="cd00756">
    <property type="entry name" value="MoaE"/>
    <property type="match status" value="1"/>
</dbReference>
<comment type="similarity">
    <text evidence="2">Belongs to the MoaE family.</text>
</comment>
<dbReference type="OrthoDB" id="9803224at2"/>
<dbReference type="SUPFAM" id="SSF54690">
    <property type="entry name" value="Molybdopterin synthase subunit MoaE"/>
    <property type="match status" value="1"/>
</dbReference>
<evidence type="ECO:0000256" key="6">
    <source>
        <dbReference type="ARBA" id="ARBA00026066"/>
    </source>
</evidence>
<evidence type="ECO:0000313" key="12">
    <source>
        <dbReference type="EMBL" id="ABS51405.1"/>
    </source>
</evidence>
<evidence type="ECO:0000256" key="8">
    <source>
        <dbReference type="ARBA" id="ARBA00030407"/>
    </source>
</evidence>
<name>A7HZN8_CAMHC</name>
<dbReference type="InterPro" id="IPR003448">
    <property type="entry name" value="Mopterin_biosynth_MoaE"/>
</dbReference>
<evidence type="ECO:0000256" key="4">
    <source>
        <dbReference type="ARBA" id="ARBA00013858"/>
    </source>
</evidence>
<organism evidence="12 13">
    <name type="scientific">Campylobacter hominis (strain ATCC BAA-381 / DSM 21671 / CCUG 45161 / LMG 19568 / NCTC 13146 / CH001A)</name>
    <dbReference type="NCBI Taxonomy" id="360107"/>
    <lineage>
        <taxon>Bacteria</taxon>
        <taxon>Pseudomonadati</taxon>
        <taxon>Campylobacterota</taxon>
        <taxon>Epsilonproteobacteria</taxon>
        <taxon>Campylobacterales</taxon>
        <taxon>Campylobacteraceae</taxon>
        <taxon>Campylobacter</taxon>
    </lineage>
</organism>
<sequence length="144" mass="16445">MEIYEGKLNVNEILTRWYNELKNRNCGAFINFVGIVRAENNISALSFDIYEPLLKNWLDNWQEKAAKIDAFIKFAHSRGDVSVHESSFVCAIISPKRKTALTLINDFVEDFKANAPIWKYDVIDGKRIYAKDRSSAINGAGILK</sequence>
<comment type="subunit">
    <text evidence="6">Heterotetramer of 2 MoaD subunits and 2 MoaE subunits. Also stable as homodimer. The enzyme changes between these two forms during catalysis.</text>
</comment>
<evidence type="ECO:0000256" key="9">
    <source>
        <dbReference type="ARBA" id="ARBA00030781"/>
    </source>
</evidence>
<dbReference type="Gene3D" id="3.90.1170.40">
    <property type="entry name" value="Molybdopterin biosynthesis MoaE subunit"/>
    <property type="match status" value="1"/>
</dbReference>
<evidence type="ECO:0000256" key="7">
    <source>
        <dbReference type="ARBA" id="ARBA00029745"/>
    </source>
</evidence>
<evidence type="ECO:0000256" key="2">
    <source>
        <dbReference type="ARBA" id="ARBA00005426"/>
    </source>
</evidence>
<dbReference type="InterPro" id="IPR036563">
    <property type="entry name" value="MoaE_sf"/>
</dbReference>
<dbReference type="AlphaFoldDB" id="A7HZN8"/>
<evidence type="ECO:0000256" key="3">
    <source>
        <dbReference type="ARBA" id="ARBA00011950"/>
    </source>
</evidence>
<protein>
    <recommendedName>
        <fullName evidence="4">Molybdopterin synthase catalytic subunit</fullName>
        <ecNumber evidence="3">2.8.1.12</ecNumber>
    </recommendedName>
    <alternativeName>
        <fullName evidence="9">MPT synthase subunit 2</fullName>
    </alternativeName>
    <alternativeName>
        <fullName evidence="7">Molybdenum cofactor biosynthesis protein E</fullName>
    </alternativeName>
    <alternativeName>
        <fullName evidence="8">Molybdopterin-converting factor large subunit</fullName>
    </alternativeName>
    <alternativeName>
        <fullName evidence="10">Molybdopterin-converting factor subunit 2</fullName>
    </alternativeName>
</protein>
<dbReference type="GO" id="GO:0030366">
    <property type="term" value="F:molybdopterin synthase activity"/>
    <property type="evidence" value="ECO:0007669"/>
    <property type="project" value="UniProtKB-EC"/>
</dbReference>
<comment type="pathway">
    <text evidence="1">Cofactor biosynthesis; molybdopterin biosynthesis.</text>
</comment>
<dbReference type="Proteomes" id="UP000002407">
    <property type="component" value="Chromosome"/>
</dbReference>
<dbReference type="PANTHER" id="PTHR23404">
    <property type="entry name" value="MOLYBDOPTERIN SYNTHASE RELATED"/>
    <property type="match status" value="1"/>
</dbReference>
<dbReference type="KEGG" id="cha:CHAB381_0116"/>
<evidence type="ECO:0000256" key="5">
    <source>
        <dbReference type="ARBA" id="ARBA00023150"/>
    </source>
</evidence>
<keyword evidence="13" id="KW-1185">Reference proteome</keyword>
<proteinExistence type="inferred from homology"/>
<comment type="catalytic activity">
    <reaction evidence="11">
        <text>2 [molybdopterin-synthase sulfur-carrier protein]-C-terminal-Gly-aminoethanethioate + cyclic pyranopterin phosphate + H2O = molybdopterin + 2 [molybdopterin-synthase sulfur-carrier protein]-C-terminal Gly-Gly + 2 H(+)</text>
        <dbReference type="Rhea" id="RHEA:26333"/>
        <dbReference type="Rhea" id="RHEA-COMP:12202"/>
        <dbReference type="Rhea" id="RHEA-COMP:19907"/>
        <dbReference type="ChEBI" id="CHEBI:15377"/>
        <dbReference type="ChEBI" id="CHEBI:15378"/>
        <dbReference type="ChEBI" id="CHEBI:58698"/>
        <dbReference type="ChEBI" id="CHEBI:59648"/>
        <dbReference type="ChEBI" id="CHEBI:90778"/>
        <dbReference type="ChEBI" id="CHEBI:232372"/>
        <dbReference type="EC" id="2.8.1.12"/>
    </reaction>
</comment>
<evidence type="ECO:0000256" key="10">
    <source>
        <dbReference type="ARBA" id="ARBA00032474"/>
    </source>
</evidence>
<dbReference type="RefSeq" id="WP_011991576.1">
    <property type="nucleotide sequence ID" value="NC_009714.1"/>
</dbReference>
<dbReference type="eggNOG" id="COG0314">
    <property type="taxonomic scope" value="Bacteria"/>
</dbReference>
<accession>A7HZN8</accession>
<reference evidence="13" key="1">
    <citation type="submission" date="2007-07" db="EMBL/GenBank/DDBJ databases">
        <title>Complete genome sequence of Campylobacter hominis ATCC BAA-381, a commensal isolated from the human gastrointestinal tract.</title>
        <authorList>
            <person name="Fouts D.E."/>
            <person name="Mongodin E.F."/>
            <person name="Puiu D."/>
            <person name="Sebastian Y."/>
            <person name="Miller W.G."/>
            <person name="Mandrell R.E."/>
            <person name="Nelson K.E."/>
        </authorList>
    </citation>
    <scope>NUCLEOTIDE SEQUENCE [LARGE SCALE GENOMIC DNA]</scope>
    <source>
        <strain evidence="13">ATCC BAA-381 / LMG 19568 / NCTC 13146 / CH001A</strain>
    </source>
</reference>
<evidence type="ECO:0000256" key="11">
    <source>
        <dbReference type="ARBA" id="ARBA00049878"/>
    </source>
</evidence>
<dbReference type="GO" id="GO:0006777">
    <property type="term" value="P:Mo-molybdopterin cofactor biosynthetic process"/>
    <property type="evidence" value="ECO:0007669"/>
    <property type="project" value="UniProtKB-KW"/>
</dbReference>
<dbReference type="HOGENOM" id="CLU_117135_0_0_7"/>
<dbReference type="EMBL" id="CP000776">
    <property type="protein sequence ID" value="ABS51405.1"/>
    <property type="molecule type" value="Genomic_DNA"/>
</dbReference>